<evidence type="ECO:0000313" key="2">
    <source>
        <dbReference type="EMBL" id="HFW33107.1"/>
    </source>
</evidence>
<protein>
    <submittedName>
        <fullName evidence="2">DUF22 domain-containing protein</fullName>
    </submittedName>
</protein>
<accession>A0A7C3RDE9</accession>
<reference evidence="2" key="1">
    <citation type="journal article" date="2020" name="mSystems">
        <title>Genome- and Community-Level Interaction Insights into Carbon Utilization and Element Cycling Functions of Hydrothermarchaeota in Hydrothermal Sediment.</title>
        <authorList>
            <person name="Zhou Z."/>
            <person name="Liu Y."/>
            <person name="Xu W."/>
            <person name="Pan J."/>
            <person name="Luo Z.H."/>
            <person name="Li M."/>
        </authorList>
    </citation>
    <scope>NUCLEOTIDE SEQUENCE [LARGE SCALE GENOMIC DNA]</scope>
    <source>
        <strain evidence="2">SpSt-87</strain>
    </source>
</reference>
<sequence>MDLMAEDKKLIQDLIPSELKFIGMRCEPILAAEGKEVKKGHFTTIKIEGIEIEPSTIAVLVNFVKNTRIEILDIFVSEKANVADTAVIYANESCKIKKGEVLGFLKISRTIPVEENAVMHIFKKINKMLTDVEEKMEEKFVKSEWPIW</sequence>
<dbReference type="InterPro" id="IPR002572">
    <property type="entry name" value="DUF22"/>
</dbReference>
<name>A0A7C3RDE9_ARCFL</name>
<organism evidence="2">
    <name type="scientific">Archaeoglobus fulgidus</name>
    <dbReference type="NCBI Taxonomy" id="2234"/>
    <lineage>
        <taxon>Archaea</taxon>
        <taxon>Methanobacteriati</taxon>
        <taxon>Methanobacteriota</taxon>
        <taxon>Archaeoglobi</taxon>
        <taxon>Archaeoglobales</taxon>
        <taxon>Archaeoglobaceae</taxon>
        <taxon>Archaeoglobus</taxon>
    </lineage>
</organism>
<evidence type="ECO:0000259" key="1">
    <source>
        <dbReference type="Pfam" id="PF01629"/>
    </source>
</evidence>
<feature type="domain" description="DUF22" evidence="1">
    <location>
        <begin position="26"/>
        <end position="79"/>
    </location>
</feature>
<proteinExistence type="predicted"/>
<dbReference type="EMBL" id="DTLB01000052">
    <property type="protein sequence ID" value="HFW33107.1"/>
    <property type="molecule type" value="Genomic_DNA"/>
</dbReference>
<comment type="caution">
    <text evidence="2">The sequence shown here is derived from an EMBL/GenBank/DDBJ whole genome shotgun (WGS) entry which is preliminary data.</text>
</comment>
<dbReference type="Pfam" id="PF01629">
    <property type="entry name" value="DUF22"/>
    <property type="match status" value="1"/>
</dbReference>
<gene>
    <name evidence="2" type="ORF">ENW66_09215</name>
</gene>
<dbReference type="AlphaFoldDB" id="A0A7C3RDE9"/>